<dbReference type="PANTHER" id="PTHR13318">
    <property type="entry name" value="PARTNER OF PAIRED, ISOFORM B-RELATED"/>
    <property type="match status" value="1"/>
</dbReference>
<keyword evidence="2" id="KW-1185">Reference proteome</keyword>
<dbReference type="GO" id="GO:0019005">
    <property type="term" value="C:SCF ubiquitin ligase complex"/>
    <property type="evidence" value="ECO:0007669"/>
    <property type="project" value="TreeGrafter"/>
</dbReference>
<evidence type="ECO:0000313" key="2">
    <source>
        <dbReference type="Proteomes" id="UP000193719"/>
    </source>
</evidence>
<dbReference type="GO" id="GO:0031146">
    <property type="term" value="P:SCF-dependent proteasomal ubiquitin-dependent protein catabolic process"/>
    <property type="evidence" value="ECO:0007669"/>
    <property type="project" value="TreeGrafter"/>
</dbReference>
<dbReference type="AlphaFoldDB" id="A0A1Y1VBL1"/>
<dbReference type="EMBL" id="MCFH01000016">
    <property type="protein sequence ID" value="ORX52148.1"/>
    <property type="molecule type" value="Genomic_DNA"/>
</dbReference>
<accession>A0A1Y1VBL1</accession>
<reference evidence="1 2" key="2">
    <citation type="submission" date="2016-08" db="EMBL/GenBank/DDBJ databases">
        <title>Pervasive Adenine N6-methylation of Active Genes in Fungi.</title>
        <authorList>
            <consortium name="DOE Joint Genome Institute"/>
            <person name="Mondo S.J."/>
            <person name="Dannebaum R.O."/>
            <person name="Kuo R.C."/>
            <person name="Labutti K."/>
            <person name="Haridas S."/>
            <person name="Kuo A."/>
            <person name="Salamov A."/>
            <person name="Ahrendt S.R."/>
            <person name="Lipzen A."/>
            <person name="Sullivan W."/>
            <person name="Andreopoulos W.B."/>
            <person name="Clum A."/>
            <person name="Lindquist E."/>
            <person name="Daum C."/>
            <person name="Ramamoorthy G.K."/>
            <person name="Gryganskyi A."/>
            <person name="Culley D."/>
            <person name="Magnuson J.K."/>
            <person name="James T.Y."/>
            <person name="O'Malley M.A."/>
            <person name="Stajich J.E."/>
            <person name="Spatafora J.W."/>
            <person name="Visel A."/>
            <person name="Grigoriev I.V."/>
        </authorList>
    </citation>
    <scope>NUCLEOTIDE SEQUENCE [LARGE SCALE GENOMIC DNA]</scope>
    <source>
        <strain evidence="2">finn</strain>
    </source>
</reference>
<organism evidence="1 2">
    <name type="scientific">Piromyces finnis</name>
    <dbReference type="NCBI Taxonomy" id="1754191"/>
    <lineage>
        <taxon>Eukaryota</taxon>
        <taxon>Fungi</taxon>
        <taxon>Fungi incertae sedis</taxon>
        <taxon>Chytridiomycota</taxon>
        <taxon>Chytridiomycota incertae sedis</taxon>
        <taxon>Neocallimastigomycetes</taxon>
        <taxon>Neocallimastigales</taxon>
        <taxon>Neocallimastigaceae</taxon>
        <taxon>Piromyces</taxon>
    </lineage>
</organism>
<evidence type="ECO:0008006" key="3">
    <source>
        <dbReference type="Google" id="ProtNLM"/>
    </source>
</evidence>
<dbReference type="OrthoDB" id="2122423at2759"/>
<dbReference type="Gene3D" id="3.80.10.10">
    <property type="entry name" value="Ribonuclease Inhibitor"/>
    <property type="match status" value="1"/>
</dbReference>
<dbReference type="SUPFAM" id="SSF52047">
    <property type="entry name" value="RNI-like"/>
    <property type="match status" value="1"/>
</dbReference>
<proteinExistence type="predicted"/>
<comment type="caution">
    <text evidence="1">The sequence shown here is derived from an EMBL/GenBank/DDBJ whole genome shotgun (WGS) entry which is preliminary data.</text>
</comment>
<evidence type="ECO:0000313" key="1">
    <source>
        <dbReference type="EMBL" id="ORX52148.1"/>
    </source>
</evidence>
<gene>
    <name evidence="1" type="ORF">BCR36DRAFT_582647</name>
</gene>
<name>A0A1Y1VBL1_9FUNG</name>
<sequence>MFEYHTYVKILNGENMDIWDDTTMKVLERCGANAEKVLLLNVRFYNTALFAKTIALCCPNITDINFQGTRDLGKLILDTFLNSCSQINSLNLVNTSCKTGKSILDALKQMKSEKLLSLKFGLNIDLIETNIRGARFLCSNSINPETGAKPNPDLVEAVDRRPSVLARQYPIDITNQISSYMNHLVVLTIFSGHEISAESLMQFAKVCNKLEELTLGCLNNNDEIMEMFLRNNNKKLKTLEIIDCRDINATDAFEKKLSLTCSSPTTTNQPKTAINENTEEIIELHEDGITRKTFQNIADYCENLLKFSFDNKRKNFLYMENKTTYDYNSNDLAECFKKLPKLKVLKLCYNPINDNEMSEIIKSCPNLCVLDIEYCFWSLGKNSLKVLPQNLFSINCFVDKNITSDDIRGLVRRLPSLNNFVMFLPILPKPKPKTKKSKSKQPIEPFDDWISLLQYSIEGYNMPKNRSSHIFLEGVLRSESLFHYKSENIQQLKQNI</sequence>
<dbReference type="Proteomes" id="UP000193719">
    <property type="component" value="Unassembled WGS sequence"/>
</dbReference>
<dbReference type="InterPro" id="IPR032675">
    <property type="entry name" value="LRR_dom_sf"/>
</dbReference>
<reference evidence="1 2" key="1">
    <citation type="submission" date="2016-08" db="EMBL/GenBank/DDBJ databases">
        <title>Genomes of anaerobic fungi encode conserved fungal cellulosomes for biomass hydrolysis.</title>
        <authorList>
            <consortium name="DOE Joint Genome Institute"/>
            <person name="Haitjema C.H."/>
            <person name="Gilmore S.P."/>
            <person name="Henske J.K."/>
            <person name="Solomon K.V."/>
            <person name="De Groot R."/>
            <person name="Kuo A."/>
            <person name="Mondo S.J."/>
            <person name="Salamov A.A."/>
            <person name="Labutti K."/>
            <person name="Zhao Z."/>
            <person name="Chiniquy J."/>
            <person name="Barry K."/>
            <person name="Brewer H.M."/>
            <person name="Purvine S.O."/>
            <person name="Wright A.T."/>
            <person name="Boxma B."/>
            <person name="Van Alen T."/>
            <person name="Hackstein J.H."/>
            <person name="Baker S.E."/>
            <person name="Grigoriev I.V."/>
            <person name="O'Malley M.A."/>
        </authorList>
    </citation>
    <scope>NUCLEOTIDE SEQUENCE [LARGE SCALE GENOMIC DNA]</scope>
    <source>
        <strain evidence="2">finn</strain>
    </source>
</reference>
<protein>
    <recommendedName>
        <fullName evidence="3">RNI-like protein</fullName>
    </recommendedName>
</protein>